<evidence type="ECO:0000256" key="1">
    <source>
        <dbReference type="SAM" id="MobiDB-lite"/>
    </source>
</evidence>
<keyword evidence="3" id="KW-1185">Reference proteome</keyword>
<evidence type="ECO:0000313" key="4">
    <source>
        <dbReference type="WBParaSite" id="GPUH_0000534001-mRNA-1"/>
    </source>
</evidence>
<name>A0A183D9E2_9BILA</name>
<proteinExistence type="predicted"/>
<gene>
    <name evidence="2" type="ORF">GPUH_LOCUS5334</name>
</gene>
<feature type="region of interest" description="Disordered" evidence="1">
    <location>
        <begin position="80"/>
        <end position="103"/>
    </location>
</feature>
<dbReference type="EMBL" id="UYRT01011162">
    <property type="protein sequence ID" value="VDK50272.1"/>
    <property type="molecule type" value="Genomic_DNA"/>
</dbReference>
<accession>A0A183D9E2</accession>
<evidence type="ECO:0000313" key="3">
    <source>
        <dbReference type="Proteomes" id="UP000271098"/>
    </source>
</evidence>
<dbReference type="WBParaSite" id="GPUH_0000534001-mRNA-1">
    <property type="protein sequence ID" value="GPUH_0000534001-mRNA-1"/>
    <property type="gene ID" value="GPUH_0000534001"/>
</dbReference>
<reference evidence="2 3" key="2">
    <citation type="submission" date="2018-11" db="EMBL/GenBank/DDBJ databases">
        <authorList>
            <consortium name="Pathogen Informatics"/>
        </authorList>
    </citation>
    <scope>NUCLEOTIDE SEQUENCE [LARGE SCALE GENOMIC DNA]</scope>
</reference>
<dbReference type="AlphaFoldDB" id="A0A183D9E2"/>
<sequence>MELGTTDSLWKNVDATTSSDYIMPDLRTFQQNAASDNRNNTNFLTNYNFSPGKWPNSKLQESPIKSDLIRTLAATSNNAEKNHVNKHLKPTAPSLPLLPHECL</sequence>
<reference evidence="4" key="1">
    <citation type="submission" date="2016-06" db="UniProtKB">
        <authorList>
            <consortium name="WormBaseParasite"/>
        </authorList>
    </citation>
    <scope>IDENTIFICATION</scope>
</reference>
<evidence type="ECO:0000313" key="2">
    <source>
        <dbReference type="EMBL" id="VDK50272.1"/>
    </source>
</evidence>
<organism evidence="4">
    <name type="scientific">Gongylonema pulchrum</name>
    <dbReference type="NCBI Taxonomy" id="637853"/>
    <lineage>
        <taxon>Eukaryota</taxon>
        <taxon>Metazoa</taxon>
        <taxon>Ecdysozoa</taxon>
        <taxon>Nematoda</taxon>
        <taxon>Chromadorea</taxon>
        <taxon>Rhabditida</taxon>
        <taxon>Spirurina</taxon>
        <taxon>Spiruromorpha</taxon>
        <taxon>Spiruroidea</taxon>
        <taxon>Gongylonematidae</taxon>
        <taxon>Gongylonema</taxon>
    </lineage>
</organism>
<protein>
    <submittedName>
        <fullName evidence="4">Ovule protein</fullName>
    </submittedName>
</protein>
<dbReference type="Proteomes" id="UP000271098">
    <property type="component" value="Unassembled WGS sequence"/>
</dbReference>